<protein>
    <recommendedName>
        <fullName evidence="1">Thioester reductase (TE) domain-containing protein</fullName>
    </recommendedName>
</protein>
<accession>A0ABR3Z091</accession>
<gene>
    <name evidence="2" type="ORF">Sste5346_006181</name>
</gene>
<comment type="caution">
    <text evidence="2">The sequence shown here is derived from an EMBL/GenBank/DDBJ whole genome shotgun (WGS) entry which is preliminary data.</text>
</comment>
<feature type="domain" description="Thioester reductase (TE)" evidence="1">
    <location>
        <begin position="9"/>
        <end position="65"/>
    </location>
</feature>
<evidence type="ECO:0000259" key="1">
    <source>
        <dbReference type="Pfam" id="PF07993"/>
    </source>
</evidence>
<dbReference type="Proteomes" id="UP001583186">
    <property type="component" value="Unassembled WGS sequence"/>
</dbReference>
<feature type="domain" description="Thioester reductase (TE)" evidence="1">
    <location>
        <begin position="66"/>
        <end position="131"/>
    </location>
</feature>
<proteinExistence type="predicted"/>
<name>A0ABR3Z091_9PEZI</name>
<dbReference type="Pfam" id="PF07993">
    <property type="entry name" value="NAD_binding_4"/>
    <property type="match status" value="2"/>
</dbReference>
<organism evidence="2 3">
    <name type="scientific">Sporothrix stenoceras</name>
    <dbReference type="NCBI Taxonomy" id="5173"/>
    <lineage>
        <taxon>Eukaryota</taxon>
        <taxon>Fungi</taxon>
        <taxon>Dikarya</taxon>
        <taxon>Ascomycota</taxon>
        <taxon>Pezizomycotina</taxon>
        <taxon>Sordariomycetes</taxon>
        <taxon>Sordariomycetidae</taxon>
        <taxon>Ophiostomatales</taxon>
        <taxon>Ophiostomataceae</taxon>
        <taxon>Sporothrix</taxon>
    </lineage>
</organism>
<reference evidence="2 3" key="1">
    <citation type="journal article" date="2024" name="IMA Fungus">
        <title>IMA Genome - F19 : A genome assembly and annotation guide to empower mycologists, including annotated draft genome sequences of Ceratocystis pirilliformis, Diaporthe australafricana, Fusarium ophioides, Paecilomyces lecythidis, and Sporothrix stenoceras.</title>
        <authorList>
            <person name="Aylward J."/>
            <person name="Wilson A.M."/>
            <person name="Visagie C.M."/>
            <person name="Spraker J."/>
            <person name="Barnes I."/>
            <person name="Buitendag C."/>
            <person name="Ceriani C."/>
            <person name="Del Mar Angel L."/>
            <person name="du Plessis D."/>
            <person name="Fuchs T."/>
            <person name="Gasser K."/>
            <person name="Kramer D."/>
            <person name="Li W."/>
            <person name="Munsamy K."/>
            <person name="Piso A."/>
            <person name="Price J.L."/>
            <person name="Sonnekus B."/>
            <person name="Thomas C."/>
            <person name="van der Nest A."/>
            <person name="van Dijk A."/>
            <person name="van Heerden A."/>
            <person name="van Vuuren N."/>
            <person name="Yilmaz N."/>
            <person name="Duong T.A."/>
            <person name="van der Merwe N.A."/>
            <person name="Wingfield M.J."/>
            <person name="Wingfield B.D."/>
        </authorList>
    </citation>
    <scope>NUCLEOTIDE SEQUENCE [LARGE SCALE GENOMIC DNA]</scope>
    <source>
        <strain evidence="2 3">CMW 5346</strain>
    </source>
</reference>
<evidence type="ECO:0000313" key="3">
    <source>
        <dbReference type="Proteomes" id="UP001583186"/>
    </source>
</evidence>
<keyword evidence="3" id="KW-1185">Reference proteome</keyword>
<evidence type="ECO:0000313" key="2">
    <source>
        <dbReference type="EMBL" id="KAL1894039.1"/>
    </source>
</evidence>
<dbReference type="EMBL" id="JAWCUI010000035">
    <property type="protein sequence ID" value="KAL1894039.1"/>
    <property type="molecule type" value="Genomic_DNA"/>
</dbReference>
<dbReference type="Gene3D" id="3.40.50.720">
    <property type="entry name" value="NAD(P)-binding Rossmann-like Domain"/>
    <property type="match status" value="1"/>
</dbReference>
<sequence>MAISKRTTTDSRSHLEVVAGDLALPLFGLDQSDFDRLALDADQVVHPGALVNYRLSYQNLFEPNIKRLDYVSTISVPNANGRLRDSGQQADMRLAAYKMPLFDSYAAGYTISKWEGEVLLQDVRDLNVFRPDDPS</sequence>
<dbReference type="InterPro" id="IPR013120">
    <property type="entry name" value="FAR_NAD-bd"/>
</dbReference>